<feature type="chain" id="PRO_5045262266" description="Lipoprotein" evidence="2">
    <location>
        <begin position="19"/>
        <end position="159"/>
    </location>
</feature>
<keyword evidence="2" id="KW-0732">Signal</keyword>
<evidence type="ECO:0000256" key="2">
    <source>
        <dbReference type="SAM" id="SignalP"/>
    </source>
</evidence>
<comment type="caution">
    <text evidence="3">The sequence shown here is derived from an EMBL/GenBank/DDBJ whole genome shotgun (WGS) entry which is preliminary data.</text>
</comment>
<reference evidence="3 4" key="1">
    <citation type="submission" date="2024-06" db="EMBL/GenBank/DDBJ databases">
        <title>Flavobacterium spp. isolated from glacier.</title>
        <authorList>
            <person name="Han D."/>
        </authorList>
    </citation>
    <scope>NUCLEOTIDE SEQUENCE [LARGE SCALE GENOMIC DNA]</scope>
    <source>
        <strain evidence="3 4">LB3P45</strain>
    </source>
</reference>
<organism evidence="3 4">
    <name type="scientific">Flavobacterium fructosi</name>
    <dbReference type="NCBI Taxonomy" id="3230416"/>
    <lineage>
        <taxon>Bacteria</taxon>
        <taxon>Pseudomonadati</taxon>
        <taxon>Bacteroidota</taxon>
        <taxon>Flavobacteriia</taxon>
        <taxon>Flavobacteriales</taxon>
        <taxon>Flavobacteriaceae</taxon>
        <taxon>Flavobacterium</taxon>
    </lineage>
</organism>
<dbReference type="EMBL" id="JBHZQA010000010">
    <property type="protein sequence ID" value="MFE3849087.1"/>
    <property type="molecule type" value="Genomic_DNA"/>
</dbReference>
<evidence type="ECO:0000256" key="1">
    <source>
        <dbReference type="SAM" id="Phobius"/>
    </source>
</evidence>
<protein>
    <recommendedName>
        <fullName evidence="5">Lipoprotein</fullName>
    </recommendedName>
</protein>
<sequence length="159" mass="18132">MKNLKHIVLLFFSLMVLASCGSSKPAMTESKTQIITKLETVHDTVFRIEKDSSSYQALLECQNGKVVIKSIVQSEPGSILKIPKVRLADNLLKVDCEARAQELFARWKDTYESNYIKEIPPPVEVNKLTDWQKAQINIFRIYAVLTLLFGAWVFIKSKL</sequence>
<keyword evidence="1" id="KW-0812">Transmembrane</keyword>
<proteinExistence type="predicted"/>
<dbReference type="RefSeq" id="WP_379858833.1">
    <property type="nucleotide sequence ID" value="NZ_JBHZQA010000010.1"/>
</dbReference>
<accession>A0ABW6HPZ6</accession>
<name>A0ABW6HPZ6_9FLAO</name>
<keyword evidence="1" id="KW-1133">Transmembrane helix</keyword>
<gene>
    <name evidence="3" type="ORF">ACFX5D_14030</name>
</gene>
<evidence type="ECO:0000313" key="4">
    <source>
        <dbReference type="Proteomes" id="UP001600039"/>
    </source>
</evidence>
<evidence type="ECO:0008006" key="5">
    <source>
        <dbReference type="Google" id="ProtNLM"/>
    </source>
</evidence>
<keyword evidence="4" id="KW-1185">Reference proteome</keyword>
<feature type="signal peptide" evidence="2">
    <location>
        <begin position="1"/>
        <end position="18"/>
    </location>
</feature>
<keyword evidence="1" id="KW-0472">Membrane</keyword>
<dbReference type="PROSITE" id="PS51257">
    <property type="entry name" value="PROKAR_LIPOPROTEIN"/>
    <property type="match status" value="1"/>
</dbReference>
<evidence type="ECO:0000313" key="3">
    <source>
        <dbReference type="EMBL" id="MFE3849087.1"/>
    </source>
</evidence>
<feature type="transmembrane region" description="Helical" evidence="1">
    <location>
        <begin position="138"/>
        <end position="155"/>
    </location>
</feature>
<dbReference type="Proteomes" id="UP001600039">
    <property type="component" value="Unassembled WGS sequence"/>
</dbReference>